<feature type="region of interest" description="Disordered" evidence="1">
    <location>
        <begin position="142"/>
        <end position="220"/>
    </location>
</feature>
<accession>A0A6A6GWR8</accession>
<name>A0A6A6GWR8_VIRVR</name>
<proteinExistence type="predicted"/>
<feature type="compositionally biased region" description="Acidic residues" evidence="1">
    <location>
        <begin position="188"/>
        <end position="206"/>
    </location>
</feature>
<sequence>MPDPLFGSIFEYPGLDAWELVAAAWTLNRTPTFRQQWKGPEQVILAHTTLDHIADKKTQYFLDAIAYIFARSKAGDSPEHVSASALCRRPDRKSRQYTLYVAKNKGLQNDDNAILSKLEDWFHDELDVPEALSLEALSLDSTATMGENRDDGSPDEDAVLSKDDQQMSEDLKVPEAGTGAIQQAGNDNIEEDAGTTSEDEDAEDLVDAPPYGSERDQNDTEEDHFMWKTIRSHSFRRQLYYILSITFRDLEDEPPEHEVRSPDSKQSRPVEQSIKEIKHLCWEFVANYFKTSKNYLKLARPGHKKENEAAREGRIKDMLAEVDTNTDEQLKSVSARFLVKYETLCTITYDFRRSGRPYWKNPKSKDSCYGKTVRAIIQLGRLRASWKAIKDWRADKAQSVSDIQLLPIEQKREFQLDLSKVRQKILSWPQNKKSKYSALPSDSEKVPCYFHCELQMLDFMTGDTDREQQCLNYFGCSKKSCWICWAVLGQHPRFRTRSTHAKVYYQCALPFADSIISDPLYIYKGLLHAQRALVDSLYVLQWPPTQQETPPWQVETSYNFGSGSKSDPMALTKWLTEHENAPERHQNFFADQGHDLPAEDTESRSPRSVDCAYIAGLRADGSEFDTIETKSVQLCYNVPRYRLRANHLFTEGDVNVSPQLLVRNDLQKIVNEDDEAPWVVQYGSISSEDFDPRTLTPEELSIYHSEWASGYEFISCSVAVFFQISASTVSGSNSPFNTPSGIYMLPYIKFRKESKTYDAFFSRQSLPRLIDQAIKQVRWEFIGDRHFLEKRFHSMIKHWNLWEQQRQKRAAQALNRNI</sequence>
<dbReference type="EMBL" id="ML991849">
    <property type="protein sequence ID" value="KAF2230031.1"/>
    <property type="molecule type" value="Genomic_DNA"/>
</dbReference>
<dbReference type="Pfam" id="PF14441">
    <property type="entry name" value="OTT_1508_deam"/>
    <property type="match status" value="1"/>
</dbReference>
<evidence type="ECO:0000313" key="2">
    <source>
        <dbReference type="EMBL" id="KAF2230031.1"/>
    </source>
</evidence>
<reference evidence="2" key="1">
    <citation type="journal article" date="2020" name="Stud. Mycol.">
        <title>101 Dothideomycetes genomes: a test case for predicting lifestyles and emergence of pathogens.</title>
        <authorList>
            <person name="Haridas S."/>
            <person name="Albert R."/>
            <person name="Binder M."/>
            <person name="Bloem J."/>
            <person name="Labutti K."/>
            <person name="Salamov A."/>
            <person name="Andreopoulos B."/>
            <person name="Baker S."/>
            <person name="Barry K."/>
            <person name="Bills G."/>
            <person name="Bluhm B."/>
            <person name="Cannon C."/>
            <person name="Castanera R."/>
            <person name="Culley D."/>
            <person name="Daum C."/>
            <person name="Ezra D."/>
            <person name="Gonzalez J."/>
            <person name="Henrissat B."/>
            <person name="Kuo A."/>
            <person name="Liang C."/>
            <person name="Lipzen A."/>
            <person name="Lutzoni F."/>
            <person name="Magnuson J."/>
            <person name="Mondo S."/>
            <person name="Nolan M."/>
            <person name="Ohm R."/>
            <person name="Pangilinan J."/>
            <person name="Park H.-J."/>
            <person name="Ramirez L."/>
            <person name="Alfaro M."/>
            <person name="Sun H."/>
            <person name="Tritt A."/>
            <person name="Yoshinaga Y."/>
            <person name="Zwiers L.-H."/>
            <person name="Turgeon B."/>
            <person name="Goodwin S."/>
            <person name="Spatafora J."/>
            <person name="Crous P."/>
            <person name="Grigoriev I."/>
        </authorList>
    </citation>
    <scope>NUCLEOTIDE SEQUENCE</scope>
    <source>
        <strain evidence="2">Tuck. ex Michener</strain>
    </source>
</reference>
<feature type="compositionally biased region" description="Basic and acidic residues" evidence="1">
    <location>
        <begin position="159"/>
        <end position="173"/>
    </location>
</feature>
<dbReference type="AlphaFoldDB" id="A0A6A6GWR8"/>
<evidence type="ECO:0000313" key="3">
    <source>
        <dbReference type="Proteomes" id="UP000800092"/>
    </source>
</evidence>
<evidence type="ECO:0000256" key="1">
    <source>
        <dbReference type="SAM" id="MobiDB-lite"/>
    </source>
</evidence>
<keyword evidence="3" id="KW-1185">Reference proteome</keyword>
<dbReference type="OrthoDB" id="3774811at2759"/>
<dbReference type="InterPro" id="IPR027796">
    <property type="entry name" value="OTT_1508_deam-like"/>
</dbReference>
<organism evidence="2 3">
    <name type="scientific">Viridothelium virens</name>
    <name type="common">Speckled blister lichen</name>
    <name type="synonym">Trypethelium virens</name>
    <dbReference type="NCBI Taxonomy" id="1048519"/>
    <lineage>
        <taxon>Eukaryota</taxon>
        <taxon>Fungi</taxon>
        <taxon>Dikarya</taxon>
        <taxon>Ascomycota</taxon>
        <taxon>Pezizomycotina</taxon>
        <taxon>Dothideomycetes</taxon>
        <taxon>Dothideomycetes incertae sedis</taxon>
        <taxon>Trypetheliales</taxon>
        <taxon>Trypetheliaceae</taxon>
        <taxon>Viridothelium</taxon>
    </lineage>
</organism>
<dbReference type="Proteomes" id="UP000800092">
    <property type="component" value="Unassembled WGS sequence"/>
</dbReference>
<protein>
    <submittedName>
        <fullName evidence="2">Uncharacterized protein</fullName>
    </submittedName>
</protein>
<gene>
    <name evidence="2" type="ORF">EV356DRAFT_536769</name>
</gene>